<dbReference type="EMBL" id="MG765279">
    <property type="protein sequence ID" value="AUV60160.1"/>
    <property type="molecule type" value="Genomic_DNA"/>
</dbReference>
<dbReference type="GeneID" id="54988941"/>
<dbReference type="KEGG" id="vg:54988941"/>
<dbReference type="Proteomes" id="UP000240377">
    <property type="component" value="Segment"/>
</dbReference>
<sequence length="53" mass="6230">MEQILESAYFEYTDKWDEVARQCGGLEICDNLTGEPMYTIYGNDEEDRMETLL</sequence>
<reference evidence="1" key="1">
    <citation type="submission" date="2018-01" db="EMBL/GenBank/DDBJ databases">
        <title>Lactobacillus phages that infect wine-derived L. plantarum strains.</title>
        <authorList>
            <person name="Kyrkou I."/>
            <person name="Hestbjerg Hansen L."/>
        </authorList>
    </citation>
    <scope>NUCLEOTIDE SEQUENCE [LARGE SCALE GENOMIC DNA]</scope>
</reference>
<protein>
    <submittedName>
        <fullName evidence="1">Uncharacterized protein</fullName>
    </submittedName>
</protein>
<evidence type="ECO:0000313" key="1">
    <source>
        <dbReference type="EMBL" id="AUV60160.1"/>
    </source>
</evidence>
<evidence type="ECO:0000313" key="2">
    <source>
        <dbReference type="Proteomes" id="UP000240377"/>
    </source>
</evidence>
<accession>A0A2K9VD87</accession>
<keyword evidence="2" id="KW-1185">Reference proteome</keyword>
<dbReference type="RefSeq" id="YP_009798479.1">
    <property type="nucleotide sequence ID" value="NC_047926.1"/>
</dbReference>
<proteinExistence type="predicted"/>
<name>A0A2K9VD87_9CAUD</name>
<organism evidence="1 2">
    <name type="scientific">Lactobacillus phage Semele</name>
    <dbReference type="NCBI Taxonomy" id="2079433"/>
    <lineage>
        <taxon>Viruses</taxon>
        <taxon>Duplodnaviria</taxon>
        <taxon>Heunggongvirae</taxon>
        <taxon>Uroviricota</taxon>
        <taxon>Caudoviricetes</taxon>
        <taxon>Herelleviridae</taxon>
        <taxon>Harbinvirus</taxon>
        <taxon>Harbinvirus semele</taxon>
    </lineage>
</organism>